<dbReference type="Gene3D" id="1.10.357.10">
    <property type="entry name" value="Tetracycline Repressor, domain 2"/>
    <property type="match status" value="1"/>
</dbReference>
<dbReference type="EMBL" id="BCTA01000105">
    <property type="protein sequence ID" value="GAT12934.1"/>
    <property type="molecule type" value="Genomic_DNA"/>
</dbReference>
<reference evidence="8" key="3">
    <citation type="journal article" date="2022" name="BMC Genomics">
        <title>Comparative genome analysis of mycobacteria focusing on tRNA and non-coding RNA.</title>
        <authorList>
            <person name="Behra P.R.K."/>
            <person name="Pettersson B.M.F."/>
            <person name="Ramesh M."/>
            <person name="Das S."/>
            <person name="Dasgupta S."/>
            <person name="Kirsebom L.A."/>
        </authorList>
    </citation>
    <scope>NUCLEOTIDE SEQUENCE</scope>
    <source>
        <strain evidence="8">DSM 44203</strain>
    </source>
</reference>
<dbReference type="PANTHER" id="PTHR30055:SF234">
    <property type="entry name" value="HTH-TYPE TRANSCRIPTIONAL REGULATOR BETI"/>
    <property type="match status" value="1"/>
</dbReference>
<feature type="DNA-binding region" description="H-T-H motif" evidence="4">
    <location>
        <begin position="46"/>
        <end position="65"/>
    </location>
</feature>
<dbReference type="Proteomes" id="UP001207528">
    <property type="component" value="Unassembled WGS sequence"/>
</dbReference>
<accession>A0AAW5SKS1</accession>
<dbReference type="Gene3D" id="1.10.10.60">
    <property type="entry name" value="Homeodomain-like"/>
    <property type="match status" value="1"/>
</dbReference>
<reference evidence="8" key="2">
    <citation type="submission" date="2020-07" db="EMBL/GenBank/DDBJ databases">
        <authorList>
            <person name="Pettersson B.M.F."/>
            <person name="Behra P.R.K."/>
            <person name="Ramesh M."/>
            <person name="Das S."/>
            <person name="Dasgupta S."/>
            <person name="Kirsebom L.A."/>
        </authorList>
    </citation>
    <scope>NUCLEOTIDE SEQUENCE</scope>
    <source>
        <strain evidence="8">DSM 44203</strain>
    </source>
</reference>
<feature type="domain" description="HTH tetR-type" evidence="6">
    <location>
        <begin position="23"/>
        <end position="83"/>
    </location>
</feature>
<evidence type="ECO:0000313" key="8">
    <source>
        <dbReference type="EMBL" id="MCV7024408.1"/>
    </source>
</evidence>
<dbReference type="AlphaFoldDB" id="A0AAW5SKS1"/>
<comment type="caution">
    <text evidence="8">The sequence shown here is derived from an EMBL/GenBank/DDBJ whole genome shotgun (WGS) entry which is preliminary data.</text>
</comment>
<evidence type="ECO:0000313" key="7">
    <source>
        <dbReference type="EMBL" id="GAT12934.1"/>
    </source>
</evidence>
<keyword evidence="1" id="KW-0805">Transcription regulation</keyword>
<dbReference type="Pfam" id="PF17920">
    <property type="entry name" value="TetR_C_16"/>
    <property type="match status" value="1"/>
</dbReference>
<dbReference type="InterPro" id="IPR009057">
    <property type="entry name" value="Homeodomain-like_sf"/>
</dbReference>
<evidence type="ECO:0000256" key="4">
    <source>
        <dbReference type="PROSITE-ProRule" id="PRU00335"/>
    </source>
</evidence>
<dbReference type="GO" id="GO:0003700">
    <property type="term" value="F:DNA-binding transcription factor activity"/>
    <property type="evidence" value="ECO:0007669"/>
    <property type="project" value="TreeGrafter"/>
</dbReference>
<evidence type="ECO:0000256" key="3">
    <source>
        <dbReference type="ARBA" id="ARBA00023163"/>
    </source>
</evidence>
<dbReference type="InterPro" id="IPR041678">
    <property type="entry name" value="TetR_C_16"/>
</dbReference>
<evidence type="ECO:0000256" key="5">
    <source>
        <dbReference type="SAM" id="MobiDB-lite"/>
    </source>
</evidence>
<dbReference type="EMBL" id="JACKTI010000038">
    <property type="protein sequence ID" value="MCV7024408.1"/>
    <property type="molecule type" value="Genomic_DNA"/>
</dbReference>
<protein>
    <submittedName>
        <fullName evidence="7">TetR-family transcriptional repressor</fullName>
    </submittedName>
    <submittedName>
        <fullName evidence="8">TetR/AcrR family transcriptional regulator</fullName>
    </submittedName>
</protein>
<evidence type="ECO:0000259" key="6">
    <source>
        <dbReference type="PROSITE" id="PS50977"/>
    </source>
</evidence>
<gene>
    <name evidence="8" type="ORF">H7I77_13810</name>
    <name evidence="7" type="ORF">RMCN_6067</name>
</gene>
<dbReference type="GO" id="GO:0000976">
    <property type="term" value="F:transcription cis-regulatory region binding"/>
    <property type="evidence" value="ECO:0007669"/>
    <property type="project" value="TreeGrafter"/>
</dbReference>
<dbReference type="PANTHER" id="PTHR30055">
    <property type="entry name" value="HTH-TYPE TRANSCRIPTIONAL REGULATOR RUTR"/>
    <property type="match status" value="1"/>
</dbReference>
<dbReference type="PROSITE" id="PS50977">
    <property type="entry name" value="HTH_TETR_2"/>
    <property type="match status" value="1"/>
</dbReference>
<reference evidence="7 9" key="1">
    <citation type="journal article" date="2016" name="Genome Announc.">
        <title>Draft Genome Sequences of Five Rapidly Growing Mycobacterium Species, M. thermoresistibile, M. fortuitum subsp. acetamidolyticum, M. canariasense, M. brisbanense, and M. novocastrense.</title>
        <authorList>
            <person name="Katahira K."/>
            <person name="Ogura Y."/>
            <person name="Gotoh Y."/>
            <person name="Hayashi T."/>
        </authorList>
    </citation>
    <scope>NUCLEOTIDE SEQUENCE [LARGE SCALE GENOMIC DNA]</scope>
    <source>
        <strain evidence="7 9">JCM18114</strain>
    </source>
</reference>
<name>A0AAW5SKS1_MYCNV</name>
<evidence type="ECO:0000256" key="2">
    <source>
        <dbReference type="ARBA" id="ARBA00023125"/>
    </source>
</evidence>
<evidence type="ECO:0000256" key="1">
    <source>
        <dbReference type="ARBA" id="ARBA00023015"/>
    </source>
</evidence>
<keyword evidence="2 4" id="KW-0238">DNA-binding</keyword>
<feature type="compositionally biased region" description="Polar residues" evidence="5">
    <location>
        <begin position="1"/>
        <end position="13"/>
    </location>
</feature>
<dbReference type="InterPro" id="IPR001647">
    <property type="entry name" value="HTH_TetR"/>
</dbReference>
<dbReference type="InterPro" id="IPR050109">
    <property type="entry name" value="HTH-type_TetR-like_transc_reg"/>
</dbReference>
<feature type="region of interest" description="Disordered" evidence="5">
    <location>
        <begin position="1"/>
        <end position="25"/>
    </location>
</feature>
<dbReference type="SUPFAM" id="SSF48498">
    <property type="entry name" value="Tetracyclin repressor-like, C-terminal domain"/>
    <property type="match status" value="1"/>
</dbReference>
<dbReference type="PRINTS" id="PR00455">
    <property type="entry name" value="HTHTETR"/>
</dbReference>
<evidence type="ECO:0000313" key="9">
    <source>
        <dbReference type="Proteomes" id="UP000069773"/>
    </source>
</evidence>
<dbReference type="SUPFAM" id="SSF46689">
    <property type="entry name" value="Homeodomain-like"/>
    <property type="match status" value="1"/>
</dbReference>
<dbReference type="InterPro" id="IPR036271">
    <property type="entry name" value="Tet_transcr_reg_TetR-rel_C_sf"/>
</dbReference>
<keyword evidence="9" id="KW-1185">Reference proteome</keyword>
<keyword evidence="3" id="KW-0804">Transcription</keyword>
<organism evidence="8 10">
    <name type="scientific">Mycolicibacterium novocastrense</name>
    <name type="common">Mycobacterium novocastrense</name>
    <dbReference type="NCBI Taxonomy" id="59813"/>
    <lineage>
        <taxon>Bacteria</taxon>
        <taxon>Bacillati</taxon>
        <taxon>Actinomycetota</taxon>
        <taxon>Actinomycetes</taxon>
        <taxon>Mycobacteriales</taxon>
        <taxon>Mycobacteriaceae</taxon>
        <taxon>Mycolicibacterium</taxon>
    </lineage>
</organism>
<dbReference type="Pfam" id="PF00440">
    <property type="entry name" value="TetR_N"/>
    <property type="match status" value="1"/>
</dbReference>
<sequence>MTTAHQLSTTGAEPTSAAERKGQRTRRRILETARSVFAEVGYERATIRTIAATAGVDKSSIIKYFGTKQDLFHEAVYWEIPAADLTTEDAAGTVENYARAMLTAWAADPNSPMAVLLRTSMTSEAAADILRKHITAQAIDTLSATVDAPDARLRTALVGAVLMGIASQRFILHMPDLVDADIEDILKLIAPMLKSLITP</sequence>
<dbReference type="Proteomes" id="UP000069773">
    <property type="component" value="Unassembled WGS sequence"/>
</dbReference>
<proteinExistence type="predicted"/>
<evidence type="ECO:0000313" key="10">
    <source>
        <dbReference type="Proteomes" id="UP001207528"/>
    </source>
</evidence>